<protein>
    <submittedName>
        <fullName evidence="1">Uncharacterized protein</fullName>
    </submittedName>
</protein>
<reference evidence="1 2" key="1">
    <citation type="submission" date="2024-01" db="EMBL/GenBank/DDBJ databases">
        <title>The genomes of 5 underutilized Papilionoideae crops provide insights into root nodulation and disease resistanc.</title>
        <authorList>
            <person name="Jiang F."/>
        </authorList>
    </citation>
    <scope>NUCLEOTIDE SEQUENCE [LARGE SCALE GENOMIC DNA]</scope>
    <source>
        <strain evidence="1">DUOXIRENSHENG_FW03</strain>
        <tissue evidence="1">Leaves</tissue>
    </source>
</reference>
<keyword evidence="2" id="KW-1185">Reference proteome</keyword>
<proteinExistence type="predicted"/>
<accession>A0AAN9XC43</accession>
<evidence type="ECO:0000313" key="1">
    <source>
        <dbReference type="EMBL" id="KAK7387943.1"/>
    </source>
</evidence>
<gene>
    <name evidence="1" type="ORF">VNO78_22742</name>
</gene>
<comment type="caution">
    <text evidence="1">The sequence shown here is derived from an EMBL/GenBank/DDBJ whole genome shotgun (WGS) entry which is preliminary data.</text>
</comment>
<evidence type="ECO:0000313" key="2">
    <source>
        <dbReference type="Proteomes" id="UP001386955"/>
    </source>
</evidence>
<organism evidence="1 2">
    <name type="scientific">Psophocarpus tetragonolobus</name>
    <name type="common">Winged bean</name>
    <name type="synonym">Dolichos tetragonolobus</name>
    <dbReference type="NCBI Taxonomy" id="3891"/>
    <lineage>
        <taxon>Eukaryota</taxon>
        <taxon>Viridiplantae</taxon>
        <taxon>Streptophyta</taxon>
        <taxon>Embryophyta</taxon>
        <taxon>Tracheophyta</taxon>
        <taxon>Spermatophyta</taxon>
        <taxon>Magnoliopsida</taxon>
        <taxon>eudicotyledons</taxon>
        <taxon>Gunneridae</taxon>
        <taxon>Pentapetalae</taxon>
        <taxon>rosids</taxon>
        <taxon>fabids</taxon>
        <taxon>Fabales</taxon>
        <taxon>Fabaceae</taxon>
        <taxon>Papilionoideae</taxon>
        <taxon>50 kb inversion clade</taxon>
        <taxon>NPAAA clade</taxon>
        <taxon>indigoferoid/millettioid clade</taxon>
        <taxon>Phaseoleae</taxon>
        <taxon>Psophocarpus</taxon>
    </lineage>
</organism>
<name>A0AAN9XC43_PSOTE</name>
<dbReference type="Proteomes" id="UP001386955">
    <property type="component" value="Unassembled WGS sequence"/>
</dbReference>
<dbReference type="EMBL" id="JAYMYS010000006">
    <property type="protein sequence ID" value="KAK7387943.1"/>
    <property type="molecule type" value="Genomic_DNA"/>
</dbReference>
<sequence length="102" mass="11032">MSNSRHAELEPSPDGAVPALAALPFFICSVSPRPSLKGFNQRDFCSATTDFNSFSMTFFMLVLLPLPCSSRSPTTFIVFLHFTNGLASHTPILLNLTPIGLG</sequence>
<dbReference type="AlphaFoldDB" id="A0AAN9XC43"/>